<keyword evidence="1" id="KW-0547">Nucleotide-binding</keyword>
<evidence type="ECO:0000259" key="4">
    <source>
        <dbReference type="Pfam" id="PF08544"/>
    </source>
</evidence>
<dbReference type="InterPro" id="IPR014606">
    <property type="entry name" value="Heptose_7-P_kinase"/>
</dbReference>
<dbReference type="PRINTS" id="PR00959">
    <property type="entry name" value="MEVGALKINASE"/>
</dbReference>
<accession>A0A0F9I237</accession>
<sequence length="293" mass="32416">MRKSQAPLRISFGGGGTDVPPYCGEYGGVCLSVAIEKYAYADYVDENTEPNEMEQGIAKLWNSKCRVKISSDVKPGSGLGGSAALCVAGLKVMPPLEDTPEVHVAEKAYEVERLHMGVVGGYQDQLAAAYGGLLYMQFGAWPSVRVKRLAIPKWFDDAFYLVWMGDRKTSGTNIITDQLQRFNKKALDITKHLANEMALSLDNPLDFGRLLREAWEIKKKFSPLVTSRKIDKFCDWVLDSGAIAMKICGAGSGGYAIVMENPISKGQLELALKDTEYEKVRFEKKGVRLIEED</sequence>
<evidence type="ECO:0000313" key="5">
    <source>
        <dbReference type="EMBL" id="KKM21686.1"/>
    </source>
</evidence>
<dbReference type="GO" id="GO:0006012">
    <property type="term" value="P:galactose metabolic process"/>
    <property type="evidence" value="ECO:0007669"/>
    <property type="project" value="TreeGrafter"/>
</dbReference>
<dbReference type="Gene3D" id="3.30.230.120">
    <property type="match status" value="1"/>
</dbReference>
<feature type="domain" description="GHMP kinase C-terminal" evidence="4">
    <location>
        <begin position="205"/>
        <end position="258"/>
    </location>
</feature>
<dbReference type="InterPro" id="IPR020568">
    <property type="entry name" value="Ribosomal_Su5_D2-typ_SF"/>
</dbReference>
<dbReference type="Pfam" id="PF00288">
    <property type="entry name" value="GHMP_kinases_N"/>
    <property type="match status" value="1"/>
</dbReference>
<comment type="caution">
    <text evidence="5">The sequence shown here is derived from an EMBL/GenBank/DDBJ whole genome shotgun (WGS) entry which is preliminary data.</text>
</comment>
<name>A0A0F9I237_9ZZZZ</name>
<protein>
    <recommendedName>
        <fullName evidence="6">GHMP kinase N-terminal domain-containing protein</fullName>
    </recommendedName>
</protein>
<dbReference type="SUPFAM" id="SSF54211">
    <property type="entry name" value="Ribosomal protein S5 domain 2-like"/>
    <property type="match status" value="1"/>
</dbReference>
<dbReference type="PANTHER" id="PTHR10457:SF9">
    <property type="entry name" value="D-GLYCERO-ALPHA-D-MANNO-HEPTOSE 7-PHOSPHATE KINASE"/>
    <property type="match status" value="1"/>
</dbReference>
<organism evidence="5">
    <name type="scientific">marine sediment metagenome</name>
    <dbReference type="NCBI Taxonomy" id="412755"/>
    <lineage>
        <taxon>unclassified sequences</taxon>
        <taxon>metagenomes</taxon>
        <taxon>ecological metagenomes</taxon>
    </lineage>
</organism>
<evidence type="ECO:0000256" key="2">
    <source>
        <dbReference type="ARBA" id="ARBA00022840"/>
    </source>
</evidence>
<dbReference type="EMBL" id="LAZR01013499">
    <property type="protein sequence ID" value="KKM21686.1"/>
    <property type="molecule type" value="Genomic_DNA"/>
</dbReference>
<proteinExistence type="predicted"/>
<evidence type="ECO:0008006" key="6">
    <source>
        <dbReference type="Google" id="ProtNLM"/>
    </source>
</evidence>
<dbReference type="GO" id="GO:0004335">
    <property type="term" value="F:galactokinase activity"/>
    <property type="evidence" value="ECO:0007669"/>
    <property type="project" value="TreeGrafter"/>
</dbReference>
<keyword evidence="2" id="KW-0067">ATP-binding</keyword>
<evidence type="ECO:0000256" key="1">
    <source>
        <dbReference type="ARBA" id="ARBA00022741"/>
    </source>
</evidence>
<dbReference type="AlphaFoldDB" id="A0A0F9I237"/>
<reference evidence="5" key="1">
    <citation type="journal article" date="2015" name="Nature">
        <title>Complex archaea that bridge the gap between prokaryotes and eukaryotes.</title>
        <authorList>
            <person name="Spang A."/>
            <person name="Saw J.H."/>
            <person name="Jorgensen S.L."/>
            <person name="Zaremba-Niedzwiedzka K."/>
            <person name="Martijn J."/>
            <person name="Lind A.E."/>
            <person name="van Eijk R."/>
            <person name="Schleper C."/>
            <person name="Guy L."/>
            <person name="Ettema T.J."/>
        </authorList>
    </citation>
    <scope>NUCLEOTIDE SEQUENCE</scope>
</reference>
<dbReference type="PIRSF" id="PIRSF036406">
    <property type="entry name" value="Hept_kin"/>
    <property type="match status" value="1"/>
</dbReference>
<dbReference type="GO" id="GO:0005829">
    <property type="term" value="C:cytosol"/>
    <property type="evidence" value="ECO:0007669"/>
    <property type="project" value="TreeGrafter"/>
</dbReference>
<dbReference type="SUPFAM" id="SSF55060">
    <property type="entry name" value="GHMP Kinase, C-terminal domain"/>
    <property type="match status" value="1"/>
</dbReference>
<dbReference type="InterPro" id="IPR013750">
    <property type="entry name" value="GHMP_kinase_C_dom"/>
</dbReference>
<dbReference type="GO" id="GO:0005524">
    <property type="term" value="F:ATP binding"/>
    <property type="evidence" value="ECO:0007669"/>
    <property type="project" value="UniProtKB-KW"/>
</dbReference>
<gene>
    <name evidence="5" type="ORF">LCGC14_1632950</name>
</gene>
<dbReference type="InterPro" id="IPR036554">
    <property type="entry name" value="GHMP_kinase_C_sf"/>
</dbReference>
<feature type="domain" description="GHMP kinase N-terminal" evidence="3">
    <location>
        <begin position="63"/>
        <end position="132"/>
    </location>
</feature>
<evidence type="ECO:0000259" key="3">
    <source>
        <dbReference type="Pfam" id="PF00288"/>
    </source>
</evidence>
<dbReference type="InterPro" id="IPR006204">
    <property type="entry name" value="GHMP_kinase_N_dom"/>
</dbReference>
<dbReference type="Pfam" id="PF08544">
    <property type="entry name" value="GHMP_kinases_C"/>
    <property type="match status" value="1"/>
</dbReference>
<dbReference type="PANTHER" id="PTHR10457">
    <property type="entry name" value="MEVALONATE KINASE/GALACTOKINASE"/>
    <property type="match status" value="1"/>
</dbReference>